<keyword evidence="1" id="KW-1133">Transmembrane helix</keyword>
<dbReference type="EMBL" id="FNZM01000008">
    <property type="protein sequence ID" value="SEJ74739.1"/>
    <property type="molecule type" value="Genomic_DNA"/>
</dbReference>
<dbReference type="OrthoDB" id="826511at2"/>
<evidence type="ECO:0000256" key="1">
    <source>
        <dbReference type="SAM" id="Phobius"/>
    </source>
</evidence>
<name>A0A1A5XAS6_9BURK</name>
<proteinExistence type="predicted"/>
<comment type="caution">
    <text evidence="2">The sequence shown here is derived from an EMBL/GenBank/DDBJ whole genome shotgun (WGS) entry which is preliminary data.</text>
</comment>
<dbReference type="AlphaFoldDB" id="A0A1A5XAS6"/>
<dbReference type="InterPro" id="IPR018706">
    <property type="entry name" value="DUF2214_membrane"/>
</dbReference>
<protein>
    <submittedName>
        <fullName evidence="2">Membrane protein</fullName>
    </submittedName>
</protein>
<accession>A0A1A5XAS6</accession>
<gene>
    <name evidence="2" type="ORF">SAMN05216550_10834</name>
</gene>
<dbReference type="RefSeq" id="WP_065061336.1">
    <property type="nucleotide sequence ID" value="NZ_CADFGN010000003.1"/>
</dbReference>
<sequence>MLVRWLLAAIHLLAFGFALASIVRRSRGLRRCTSTEGLPAIFSADNGWGGSALVLIVTGAMRAFGGFEKGADYYLHEPLFHVKMGALVLILLLEIAPMMALLRWRNAVKNGDVPDLTHAPKYARIGRWQTLLLVVMVFAATGMARGIGLAGMGADGAS</sequence>
<reference evidence="2 3" key="1">
    <citation type="submission" date="2016-10" db="EMBL/GenBank/DDBJ databases">
        <authorList>
            <person name="Varghese N."/>
            <person name="Submissions S."/>
        </authorList>
    </citation>
    <scope>NUCLEOTIDE SEQUENCE [LARGE SCALE GENOMIC DNA]</scope>
    <source>
        <strain evidence="2 3">LMG 22274</strain>
    </source>
</reference>
<keyword evidence="1" id="KW-0812">Transmembrane</keyword>
<feature type="transmembrane region" description="Helical" evidence="1">
    <location>
        <begin position="131"/>
        <end position="154"/>
    </location>
</feature>
<dbReference type="Proteomes" id="UP000183529">
    <property type="component" value="Unassembled WGS sequence"/>
</dbReference>
<evidence type="ECO:0000313" key="3">
    <source>
        <dbReference type="Proteomes" id="UP000183529"/>
    </source>
</evidence>
<evidence type="ECO:0000313" key="2">
    <source>
        <dbReference type="EMBL" id="SEJ74739.1"/>
    </source>
</evidence>
<keyword evidence="1" id="KW-0472">Membrane</keyword>
<feature type="transmembrane region" description="Helical" evidence="1">
    <location>
        <begin position="84"/>
        <end position="102"/>
    </location>
</feature>
<organism evidence="2 3">
    <name type="scientific">Paraburkholderia tropica</name>
    <dbReference type="NCBI Taxonomy" id="92647"/>
    <lineage>
        <taxon>Bacteria</taxon>
        <taxon>Pseudomonadati</taxon>
        <taxon>Pseudomonadota</taxon>
        <taxon>Betaproteobacteria</taxon>
        <taxon>Burkholderiales</taxon>
        <taxon>Burkholderiaceae</taxon>
        <taxon>Paraburkholderia</taxon>
    </lineage>
</organism>
<dbReference type="Pfam" id="PF09980">
    <property type="entry name" value="DUF2214"/>
    <property type="match status" value="1"/>
</dbReference>